<accession>G7UT36</accession>
<reference evidence="2 3" key="1">
    <citation type="journal article" date="2012" name="J. Bacteriol.">
        <title>Complete Genome Sequence of the BTEX-Degrading Bacterium Pseudoxanthomonas spadix BD-a59.</title>
        <authorList>
            <person name="Lee S.H."/>
            <person name="Jin H.M."/>
            <person name="Lee H.J."/>
            <person name="Kim J.M."/>
            <person name="Jeon C.O."/>
        </authorList>
    </citation>
    <scope>NUCLEOTIDE SEQUENCE [LARGE SCALE GENOMIC DNA]</scope>
    <source>
        <strain evidence="2 3">BD-a59</strain>
    </source>
</reference>
<dbReference type="Pfam" id="PF00563">
    <property type="entry name" value="EAL"/>
    <property type="match status" value="1"/>
</dbReference>
<protein>
    <submittedName>
        <fullName evidence="2">Phosphodiesterase</fullName>
    </submittedName>
</protein>
<dbReference type="SMART" id="SM00052">
    <property type="entry name" value="EAL"/>
    <property type="match status" value="1"/>
</dbReference>
<dbReference type="AlphaFoldDB" id="G7UT36"/>
<name>G7UT36_PSEUP</name>
<dbReference type="Gene3D" id="3.20.20.450">
    <property type="entry name" value="EAL domain"/>
    <property type="match status" value="1"/>
</dbReference>
<evidence type="ECO:0000259" key="1">
    <source>
        <dbReference type="PROSITE" id="PS50883"/>
    </source>
</evidence>
<dbReference type="RefSeq" id="WP_014160277.1">
    <property type="nucleotide sequence ID" value="NC_016147.2"/>
</dbReference>
<dbReference type="eggNOG" id="COG2200">
    <property type="taxonomic scope" value="Bacteria"/>
</dbReference>
<dbReference type="EMBL" id="CP003093">
    <property type="protein sequence ID" value="AER56101.1"/>
    <property type="molecule type" value="Genomic_DNA"/>
</dbReference>
<dbReference type="InterPro" id="IPR050706">
    <property type="entry name" value="Cyclic-di-GMP_PDE-like"/>
</dbReference>
<dbReference type="HOGENOM" id="CLU_000445_70_50_6"/>
<dbReference type="InterPro" id="IPR001633">
    <property type="entry name" value="EAL_dom"/>
</dbReference>
<dbReference type="KEGG" id="psd:DSC_07250"/>
<dbReference type="PROSITE" id="PS50883">
    <property type="entry name" value="EAL"/>
    <property type="match status" value="1"/>
</dbReference>
<dbReference type="GO" id="GO:0071111">
    <property type="term" value="F:cyclic-guanylate-specific phosphodiesterase activity"/>
    <property type="evidence" value="ECO:0007669"/>
    <property type="project" value="InterPro"/>
</dbReference>
<gene>
    <name evidence="2" type="ordered locus">DSC_07250</name>
</gene>
<sequence>MPSIPVCRACRDGDALSLDITMAFQPIVAVSSRVVFAHEALVRGAHGEGAAQVLAQVTADNRYAFDQACRVRAIEQAAALALPALLSINFMPNAVYNPAHCLRATVAAATQHGWPLSSILFEVTEQEVMRDPAHLLDILRTYRDVGLKTAIDDFGAGYSGLNLLADFTPDLLKLDMHLVRGIDQDRKRQAIARHGAALALELGIAVIAEGIETADESRALQDLGIDLQQGYLFARPQLDGLAPIHWPA</sequence>
<dbReference type="InterPro" id="IPR035919">
    <property type="entry name" value="EAL_sf"/>
</dbReference>
<dbReference type="OrthoDB" id="1673646at2"/>
<dbReference type="PANTHER" id="PTHR33121:SF15">
    <property type="entry name" value="BLUE LIGHT- AND TEMPERATURE-REGULATED ANTIREPRESSOR BLUF"/>
    <property type="match status" value="1"/>
</dbReference>
<dbReference type="CDD" id="cd01948">
    <property type="entry name" value="EAL"/>
    <property type="match status" value="1"/>
</dbReference>
<feature type="domain" description="EAL" evidence="1">
    <location>
        <begin position="3"/>
        <end position="248"/>
    </location>
</feature>
<dbReference type="SUPFAM" id="SSF141868">
    <property type="entry name" value="EAL domain-like"/>
    <property type="match status" value="1"/>
</dbReference>
<proteinExistence type="predicted"/>
<dbReference type="STRING" id="1045855.DSC_07250"/>
<evidence type="ECO:0000313" key="3">
    <source>
        <dbReference type="Proteomes" id="UP000005870"/>
    </source>
</evidence>
<keyword evidence="3" id="KW-1185">Reference proteome</keyword>
<organism evidence="2 3">
    <name type="scientific">Pseudoxanthomonas spadix (strain BD-a59)</name>
    <dbReference type="NCBI Taxonomy" id="1045855"/>
    <lineage>
        <taxon>Bacteria</taxon>
        <taxon>Pseudomonadati</taxon>
        <taxon>Pseudomonadota</taxon>
        <taxon>Gammaproteobacteria</taxon>
        <taxon>Lysobacterales</taxon>
        <taxon>Lysobacteraceae</taxon>
        <taxon>Pseudoxanthomonas</taxon>
    </lineage>
</organism>
<dbReference type="Proteomes" id="UP000005870">
    <property type="component" value="Chromosome"/>
</dbReference>
<evidence type="ECO:0000313" key="2">
    <source>
        <dbReference type="EMBL" id="AER56101.1"/>
    </source>
</evidence>
<dbReference type="PANTHER" id="PTHR33121">
    <property type="entry name" value="CYCLIC DI-GMP PHOSPHODIESTERASE PDEF"/>
    <property type="match status" value="1"/>
</dbReference>